<dbReference type="RefSeq" id="WP_129117325.1">
    <property type="nucleotide sequence ID" value="NZ_BSUI01000012.1"/>
</dbReference>
<reference evidence="2 3" key="1">
    <citation type="submission" date="2019-04" db="EMBL/GenBank/DDBJ databases">
        <title>Deinococcus metalilatus MA1002 mutant No.5.</title>
        <authorList>
            <person name="Park W."/>
            <person name="Park C."/>
        </authorList>
    </citation>
    <scope>NUCLEOTIDE SEQUENCE [LARGE SCALE GENOMIC DNA]</scope>
    <source>
        <strain evidence="2 3">MA1002-m5</strain>
    </source>
</reference>
<organism evidence="2 3">
    <name type="scientific">Deinococcus metallilatus</name>
    <dbReference type="NCBI Taxonomy" id="1211322"/>
    <lineage>
        <taxon>Bacteria</taxon>
        <taxon>Thermotogati</taxon>
        <taxon>Deinococcota</taxon>
        <taxon>Deinococci</taxon>
        <taxon>Deinococcales</taxon>
        <taxon>Deinococcaceae</taxon>
        <taxon>Deinococcus</taxon>
    </lineage>
</organism>
<dbReference type="Proteomes" id="UP000536909">
    <property type="component" value="Unassembled WGS sequence"/>
</dbReference>
<dbReference type="EMBL" id="JACHFV010000001">
    <property type="protein sequence ID" value="MBB5293262.1"/>
    <property type="molecule type" value="Genomic_DNA"/>
</dbReference>
<dbReference type="Gene3D" id="3.40.50.2000">
    <property type="entry name" value="Glycogen Phosphorylase B"/>
    <property type="match status" value="1"/>
</dbReference>
<evidence type="ECO:0000313" key="2">
    <source>
        <dbReference type="EMBL" id="TLK31991.1"/>
    </source>
</evidence>
<name>A0AAJ5K6N9_9DEIO</name>
<evidence type="ECO:0000313" key="3">
    <source>
        <dbReference type="Proteomes" id="UP000308000"/>
    </source>
</evidence>
<evidence type="ECO:0000313" key="4">
    <source>
        <dbReference type="Proteomes" id="UP000536909"/>
    </source>
</evidence>
<protein>
    <submittedName>
        <fullName evidence="2">Glycosyltransferase family 9 protein</fullName>
    </submittedName>
</protein>
<gene>
    <name evidence="2" type="ORF">FCS05_00555</name>
    <name evidence="1" type="ORF">HNQ10_000075</name>
</gene>
<reference evidence="1 4" key="2">
    <citation type="submission" date="2020-08" db="EMBL/GenBank/DDBJ databases">
        <title>Genomic Encyclopedia of Type Strains, Phase IV (KMG-IV): sequencing the most valuable type-strain genomes for metagenomic binning, comparative biology and taxonomic classification.</title>
        <authorList>
            <person name="Goeker M."/>
        </authorList>
    </citation>
    <scope>NUCLEOTIDE SEQUENCE [LARGE SCALE GENOMIC DNA]</scope>
    <source>
        <strain evidence="1 4">DSM 105434</strain>
    </source>
</reference>
<dbReference type="Proteomes" id="UP000308000">
    <property type="component" value="Unassembled WGS sequence"/>
</dbReference>
<proteinExistence type="predicted"/>
<dbReference type="SUPFAM" id="SSF53756">
    <property type="entry name" value="UDP-Glycosyltransferase/glycogen phosphorylase"/>
    <property type="match status" value="1"/>
</dbReference>
<dbReference type="EMBL" id="VBRC01000001">
    <property type="protein sequence ID" value="TLK31991.1"/>
    <property type="molecule type" value="Genomic_DNA"/>
</dbReference>
<evidence type="ECO:0000313" key="1">
    <source>
        <dbReference type="EMBL" id="MBB5293262.1"/>
    </source>
</evidence>
<sequence length="150" mass="15945">MSAEARFGVGQRVLLACTGDVPALRPALEACRSAWPQAHLALLVPAPERDAVPAWASEVLAPTTFWTLELPERLRAGHFDAAVILTAPGDSPHGLGYLCALAGIPERAGVSGEFGGQTLTHWVRPGQADSTFTLPYDLCTTHDCATQERS</sequence>
<keyword evidence="4" id="KW-1185">Reference proteome</keyword>
<accession>A0AAJ5K6N9</accession>
<dbReference type="AlphaFoldDB" id="A0AAJ5K6N9"/>
<comment type="caution">
    <text evidence="2">The sequence shown here is derived from an EMBL/GenBank/DDBJ whole genome shotgun (WGS) entry which is preliminary data.</text>
</comment>